<dbReference type="PANTHER" id="PTHR42709:SF6">
    <property type="entry name" value="UNDECAPRENYL PHOSPHATE TRANSPORTER A"/>
    <property type="match status" value="1"/>
</dbReference>
<keyword evidence="6 7" id="KW-0472">Membrane</keyword>
<feature type="transmembrane region" description="Helical" evidence="7">
    <location>
        <begin position="142"/>
        <end position="164"/>
    </location>
</feature>
<dbReference type="EMBL" id="JACOPL010000008">
    <property type="protein sequence ID" value="MBC5725732.1"/>
    <property type="molecule type" value="Genomic_DNA"/>
</dbReference>
<comment type="caution">
    <text evidence="9">The sequence shown here is derived from an EMBL/GenBank/DDBJ whole genome shotgun (WGS) entry which is preliminary data.</text>
</comment>
<comment type="similarity">
    <text evidence="2">Belongs to the DedA family.</text>
</comment>
<gene>
    <name evidence="9" type="ORF">H8S45_09720</name>
</gene>
<evidence type="ECO:0000256" key="7">
    <source>
        <dbReference type="SAM" id="Phobius"/>
    </source>
</evidence>
<feature type="transmembrane region" description="Helical" evidence="7">
    <location>
        <begin position="54"/>
        <end position="82"/>
    </location>
</feature>
<evidence type="ECO:0000313" key="10">
    <source>
        <dbReference type="Proteomes" id="UP000606499"/>
    </source>
</evidence>
<dbReference type="Pfam" id="PF09335">
    <property type="entry name" value="VTT_dom"/>
    <property type="match status" value="1"/>
</dbReference>
<accession>A0A923LWS6</accession>
<evidence type="ECO:0000256" key="1">
    <source>
        <dbReference type="ARBA" id="ARBA00004651"/>
    </source>
</evidence>
<evidence type="ECO:0000256" key="2">
    <source>
        <dbReference type="ARBA" id="ARBA00010792"/>
    </source>
</evidence>
<evidence type="ECO:0000256" key="4">
    <source>
        <dbReference type="ARBA" id="ARBA00022692"/>
    </source>
</evidence>
<comment type="subcellular location">
    <subcellularLocation>
        <location evidence="1">Cell membrane</location>
        <topology evidence="1">Multi-pass membrane protein</topology>
    </subcellularLocation>
</comment>
<proteinExistence type="inferred from homology"/>
<evidence type="ECO:0000256" key="6">
    <source>
        <dbReference type="ARBA" id="ARBA00023136"/>
    </source>
</evidence>
<feature type="transmembrane region" description="Helical" evidence="7">
    <location>
        <begin position="14"/>
        <end position="33"/>
    </location>
</feature>
<dbReference type="RefSeq" id="WP_186950003.1">
    <property type="nucleotide sequence ID" value="NZ_JACOPL010000008.1"/>
</dbReference>
<protein>
    <submittedName>
        <fullName evidence="9">DedA family protein</fullName>
    </submittedName>
</protein>
<keyword evidence="3" id="KW-1003">Cell membrane</keyword>
<organism evidence="9 10">
    <name type="scientific">Agathobaculum faecis</name>
    <dbReference type="NCBI Taxonomy" id="2763013"/>
    <lineage>
        <taxon>Bacteria</taxon>
        <taxon>Bacillati</taxon>
        <taxon>Bacillota</taxon>
        <taxon>Clostridia</taxon>
        <taxon>Eubacteriales</taxon>
        <taxon>Butyricicoccaceae</taxon>
        <taxon>Agathobaculum</taxon>
    </lineage>
</organism>
<dbReference type="GO" id="GO:0005886">
    <property type="term" value="C:plasma membrane"/>
    <property type="evidence" value="ECO:0007669"/>
    <property type="project" value="UniProtKB-SubCell"/>
</dbReference>
<dbReference type="PANTHER" id="PTHR42709">
    <property type="entry name" value="ALKALINE PHOSPHATASE LIKE PROTEIN"/>
    <property type="match status" value="1"/>
</dbReference>
<keyword evidence="4 7" id="KW-0812">Transmembrane</keyword>
<name>A0A923LWS6_9FIRM</name>
<evidence type="ECO:0000256" key="5">
    <source>
        <dbReference type="ARBA" id="ARBA00022989"/>
    </source>
</evidence>
<keyword evidence="10" id="KW-1185">Reference proteome</keyword>
<dbReference type="InterPro" id="IPR051311">
    <property type="entry name" value="DedA_domain"/>
</dbReference>
<evidence type="ECO:0000256" key="3">
    <source>
        <dbReference type="ARBA" id="ARBA00022475"/>
    </source>
</evidence>
<dbReference type="InterPro" id="IPR032816">
    <property type="entry name" value="VTT_dom"/>
</dbReference>
<evidence type="ECO:0000313" key="9">
    <source>
        <dbReference type="EMBL" id="MBC5725732.1"/>
    </source>
</evidence>
<feature type="domain" description="VTT" evidence="8">
    <location>
        <begin position="40"/>
        <end position="162"/>
    </location>
</feature>
<evidence type="ECO:0000259" key="8">
    <source>
        <dbReference type="Pfam" id="PF09335"/>
    </source>
</evidence>
<keyword evidence="5 7" id="KW-1133">Transmembrane helix</keyword>
<reference evidence="9" key="1">
    <citation type="submission" date="2020-08" db="EMBL/GenBank/DDBJ databases">
        <title>Genome public.</title>
        <authorList>
            <person name="Liu C."/>
            <person name="Sun Q."/>
        </authorList>
    </citation>
    <scope>NUCLEOTIDE SEQUENCE</scope>
    <source>
        <strain evidence="9">NSJ-28</strain>
    </source>
</reference>
<dbReference type="AlphaFoldDB" id="A0A923LWS6"/>
<dbReference type="Proteomes" id="UP000606499">
    <property type="component" value="Unassembled WGS sequence"/>
</dbReference>
<sequence>MSGRMTAEVFFDLFHQYGLILICAVIFCEYMNLPGFPAGVIMPSIGVLIAQSELSLVLTIVLSVVFGLLGSLVIYGLCYWGGEPIMEKLFGKSEKFRSFVKRCHAYIDAQHGRGLAFCRIIPVLRTIVSIPAGLIRMPVKWFVGWSAIGIAAWNTVLISFGYFFSEKILSML</sequence>